<reference evidence="3" key="1">
    <citation type="submission" date="2015-08" db="EMBL/GenBank/DDBJ databases">
        <authorList>
            <person name="Babu N.S."/>
            <person name="Beckwith C.J."/>
            <person name="Beseler K.G."/>
            <person name="Brison A."/>
            <person name="Carone J.V."/>
            <person name="Caskin T.P."/>
            <person name="Diamond M."/>
            <person name="Durham M.E."/>
            <person name="Foxe J.M."/>
            <person name="Go M."/>
            <person name="Henderson B.A."/>
            <person name="Jones I.B."/>
            <person name="McGettigan J.A."/>
            <person name="Micheletti S.J."/>
            <person name="Nasrallah M.E."/>
            <person name="Ortiz D."/>
            <person name="Piller C.R."/>
            <person name="Privatt S.R."/>
            <person name="Schneider S.L."/>
            <person name="Sharp S."/>
            <person name="Smith T.C."/>
            <person name="Stanton J.D."/>
            <person name="Ullery H.E."/>
            <person name="Wilson R.J."/>
            <person name="Serrano M.G."/>
            <person name="Buck G."/>
            <person name="Lee V."/>
            <person name="Wang Y."/>
            <person name="Carvalho R."/>
            <person name="Voegtly L."/>
            <person name="Shi R."/>
            <person name="Duckworth R."/>
            <person name="Johnson A."/>
            <person name="Loviza R."/>
            <person name="Walstead R."/>
            <person name="Shah Z."/>
            <person name="Kiflezghi M."/>
            <person name="Wade K."/>
            <person name="Ball S.L."/>
            <person name="Bradley K.W."/>
            <person name="Asai D.J."/>
            <person name="Bowman C.A."/>
            <person name="Russell D.A."/>
            <person name="Pope W.H."/>
            <person name="Jacobs-Sera D."/>
            <person name="Hendrix R.W."/>
            <person name="Hatfull G.F."/>
        </authorList>
    </citation>
    <scope>NUCLEOTIDE SEQUENCE</scope>
</reference>
<dbReference type="PANTHER" id="PTHR30055:SF223">
    <property type="entry name" value="HTH-TYPE TRANSCRIPTIONAL REGULATOR UIDR"/>
    <property type="match status" value="1"/>
</dbReference>
<dbReference type="SUPFAM" id="SSF46689">
    <property type="entry name" value="Homeodomain-like"/>
    <property type="match status" value="1"/>
</dbReference>
<dbReference type="InterPro" id="IPR001647">
    <property type="entry name" value="HTH_TetR"/>
</dbReference>
<proteinExistence type="predicted"/>
<dbReference type="InterPro" id="IPR050109">
    <property type="entry name" value="HTH-type_TetR-like_transc_reg"/>
</dbReference>
<dbReference type="InterPro" id="IPR036271">
    <property type="entry name" value="Tet_transcr_reg_TetR-rel_C_sf"/>
</dbReference>
<dbReference type="GO" id="GO:0003700">
    <property type="term" value="F:DNA-binding transcription factor activity"/>
    <property type="evidence" value="ECO:0007669"/>
    <property type="project" value="TreeGrafter"/>
</dbReference>
<protein>
    <submittedName>
        <fullName evidence="3">Transcriptional regulator, TetR family</fullName>
    </submittedName>
</protein>
<dbReference type="EMBL" id="CZKA01000046">
    <property type="protein sequence ID" value="CUR58554.1"/>
    <property type="molecule type" value="Genomic_DNA"/>
</dbReference>
<dbReference type="Pfam" id="PF00440">
    <property type="entry name" value="TetR_N"/>
    <property type="match status" value="1"/>
</dbReference>
<dbReference type="GO" id="GO:0000976">
    <property type="term" value="F:transcription cis-regulatory region binding"/>
    <property type="evidence" value="ECO:0007669"/>
    <property type="project" value="TreeGrafter"/>
</dbReference>
<sequence length="191" mass="20968">MSSTAPPASRPAHRPSSREDILNSALDMLREGGAVSLDSAARAAGITKPGLMYHFPSKAALMSALVDRLVDDCARELRRRLPAETDAGFSVHDRLTAYLDWVCEGDFDSSDLVIFSDPRLREPLTTQWTERMKPWVEVPADLPEAERSRLLAVRLLADGIWFAAASNALPLADVEVARVRTLAHQLIQGPP</sequence>
<dbReference type="Gene3D" id="1.10.357.10">
    <property type="entry name" value="Tetracycline Repressor, domain 2"/>
    <property type="match status" value="1"/>
</dbReference>
<dbReference type="PROSITE" id="PS50977">
    <property type="entry name" value="HTH_TETR_2"/>
    <property type="match status" value="1"/>
</dbReference>
<evidence type="ECO:0000256" key="1">
    <source>
        <dbReference type="ARBA" id="ARBA00023125"/>
    </source>
</evidence>
<evidence type="ECO:0000313" key="3">
    <source>
        <dbReference type="EMBL" id="CUR58554.1"/>
    </source>
</evidence>
<dbReference type="PANTHER" id="PTHR30055">
    <property type="entry name" value="HTH-TYPE TRANSCRIPTIONAL REGULATOR RUTR"/>
    <property type="match status" value="1"/>
</dbReference>
<name>A0A2P2C967_9ZZZZ</name>
<accession>A0A2P2C967</accession>
<feature type="domain" description="HTH tetR-type" evidence="2">
    <location>
        <begin position="15"/>
        <end position="73"/>
    </location>
</feature>
<organism evidence="3">
    <name type="scientific">metagenome</name>
    <dbReference type="NCBI Taxonomy" id="256318"/>
    <lineage>
        <taxon>unclassified sequences</taxon>
        <taxon>metagenomes</taxon>
    </lineage>
</organism>
<evidence type="ECO:0000259" key="2">
    <source>
        <dbReference type="PROSITE" id="PS50977"/>
    </source>
</evidence>
<keyword evidence="1" id="KW-0238">DNA-binding</keyword>
<gene>
    <name evidence="3" type="ORF">NOCA2500028</name>
</gene>
<dbReference type="InterPro" id="IPR009057">
    <property type="entry name" value="Homeodomain-like_sf"/>
</dbReference>
<dbReference type="AlphaFoldDB" id="A0A2P2C967"/>
<dbReference type="SUPFAM" id="SSF48498">
    <property type="entry name" value="Tetracyclin repressor-like, C-terminal domain"/>
    <property type="match status" value="1"/>
</dbReference>